<keyword evidence="2" id="KW-0812">Transmembrane</keyword>
<dbReference type="KEGG" id="bapa:BBC0178_009500"/>
<evidence type="ECO:0000256" key="1">
    <source>
        <dbReference type="ARBA" id="ARBA00022448"/>
    </source>
</evidence>
<accession>A0A1U9MAU9</accession>
<sequence length="391" mass="43763">METEHRDWFVFLEKHQIKFYFLAILGGTAIGYLFRVASSANEVLNFILPVLLFVTFLQVPVSSVIDNLGNKRFVAALLVGNFVFIPILVALLLLIGAGLFFQLSDPSHSPYEQSLQAPYLAFAFYGMILLCAPCVDYVVSFCRLAKGDSSSLTAALPVLLIIQLAFLMLFSSGWFYDEQNMQATRPDIIDFIISIFQVLLVPLALAWILQSISRYNKVVAYSTSFMKNSVVMITAFTLMIIAAYAFSELFSIFDDNGYAFTKRSADEATGIYENTTDYGSSEKALSHAFIYGIAFYGLYACLAPFVGFFTAKLFKLCRKQEIALSFSVSTRNSLVLLPFLLTISPADEQALVAAVVLTQTCVELVAEIIYVRFIPCYVKKHVRSREIECER</sequence>
<feature type="transmembrane region" description="Helical" evidence="2">
    <location>
        <begin position="188"/>
        <end position="209"/>
    </location>
</feature>
<dbReference type="Gene3D" id="1.20.1530.20">
    <property type="match status" value="1"/>
</dbReference>
<proteinExistence type="predicted"/>
<gene>
    <name evidence="3" type="ORF">BBC0178_009500</name>
</gene>
<feature type="transmembrane region" description="Helical" evidence="2">
    <location>
        <begin position="151"/>
        <end position="176"/>
    </location>
</feature>
<evidence type="ECO:0000256" key="2">
    <source>
        <dbReference type="SAM" id="Phobius"/>
    </source>
</evidence>
<feature type="transmembrane region" description="Helical" evidence="2">
    <location>
        <begin position="322"/>
        <end position="344"/>
    </location>
</feature>
<dbReference type="OrthoDB" id="3254016at2"/>
<feature type="transmembrane region" description="Helical" evidence="2">
    <location>
        <begin position="73"/>
        <end position="99"/>
    </location>
</feature>
<feature type="transmembrane region" description="Helical" evidence="2">
    <location>
        <begin position="230"/>
        <end position="253"/>
    </location>
</feature>
<keyword evidence="2" id="KW-1133">Transmembrane helix</keyword>
<dbReference type="RefSeq" id="WP_078039392.1">
    <property type="nucleotide sequence ID" value="NZ_CP015820.1"/>
</dbReference>
<feature type="transmembrane region" description="Helical" evidence="2">
    <location>
        <begin position="288"/>
        <end position="310"/>
    </location>
</feature>
<feature type="transmembrane region" description="Helical" evidence="2">
    <location>
        <begin position="20"/>
        <end position="37"/>
    </location>
</feature>
<dbReference type="AlphaFoldDB" id="A0A1U9MAU9"/>
<reference evidence="3 4" key="1">
    <citation type="submission" date="2016-11" db="EMBL/GenBank/DDBJ databases">
        <title>Comparative genomics of Bartonella apis.</title>
        <authorList>
            <person name="Engel P."/>
        </authorList>
    </citation>
    <scope>NUCLEOTIDE SEQUENCE [LARGE SCALE GENOMIC DNA]</scope>
    <source>
        <strain evidence="3 4">BBC0178</strain>
    </source>
</reference>
<dbReference type="GO" id="GO:0015297">
    <property type="term" value="F:antiporter activity"/>
    <property type="evidence" value="ECO:0007669"/>
    <property type="project" value="InterPro"/>
</dbReference>
<dbReference type="InterPro" id="IPR004706">
    <property type="entry name" value="Arsenical-R_Acr3"/>
</dbReference>
<dbReference type="PANTHER" id="PTHR43057:SF1">
    <property type="entry name" value="ARSENICAL-RESISTANCE PROTEIN 3"/>
    <property type="match status" value="1"/>
</dbReference>
<evidence type="ECO:0000313" key="4">
    <source>
        <dbReference type="Proteomes" id="UP000189660"/>
    </source>
</evidence>
<name>A0A1U9MAU9_9HYPH</name>
<feature type="transmembrane region" description="Helical" evidence="2">
    <location>
        <begin position="43"/>
        <end position="61"/>
    </location>
</feature>
<organism evidence="3 4">
    <name type="scientific">Bartonella apihabitans</name>
    <dbReference type="NCBI Taxonomy" id="2750929"/>
    <lineage>
        <taxon>Bacteria</taxon>
        <taxon>Pseudomonadati</taxon>
        <taxon>Pseudomonadota</taxon>
        <taxon>Alphaproteobacteria</taxon>
        <taxon>Hyphomicrobiales</taxon>
        <taxon>Bartonellaceae</taxon>
        <taxon>Bartonella</taxon>
    </lineage>
</organism>
<dbReference type="GO" id="GO:0015104">
    <property type="term" value="F:antimonite transmembrane transporter activity"/>
    <property type="evidence" value="ECO:0007669"/>
    <property type="project" value="TreeGrafter"/>
</dbReference>
<keyword evidence="1" id="KW-0813">Transport</keyword>
<protein>
    <submittedName>
        <fullName evidence="3">Arsenite efflux pump ArsB, ACR3 family</fullName>
    </submittedName>
</protein>
<dbReference type="PANTHER" id="PTHR43057">
    <property type="entry name" value="ARSENITE EFFLUX TRANSPORTER"/>
    <property type="match status" value="1"/>
</dbReference>
<keyword evidence="4" id="KW-1185">Reference proteome</keyword>
<dbReference type="GO" id="GO:0015105">
    <property type="term" value="F:arsenite transmembrane transporter activity"/>
    <property type="evidence" value="ECO:0007669"/>
    <property type="project" value="TreeGrafter"/>
</dbReference>
<keyword evidence="2" id="KW-0472">Membrane</keyword>
<dbReference type="GO" id="GO:0005886">
    <property type="term" value="C:plasma membrane"/>
    <property type="evidence" value="ECO:0007669"/>
    <property type="project" value="TreeGrafter"/>
</dbReference>
<feature type="transmembrane region" description="Helical" evidence="2">
    <location>
        <begin position="119"/>
        <end position="139"/>
    </location>
</feature>
<dbReference type="InterPro" id="IPR038770">
    <property type="entry name" value="Na+/solute_symporter_sf"/>
</dbReference>
<dbReference type="EMBL" id="CP015820">
    <property type="protein sequence ID" value="AQT42438.1"/>
    <property type="molecule type" value="Genomic_DNA"/>
</dbReference>
<feature type="transmembrane region" description="Helical" evidence="2">
    <location>
        <begin position="350"/>
        <end position="373"/>
    </location>
</feature>
<evidence type="ECO:0000313" key="3">
    <source>
        <dbReference type="EMBL" id="AQT42438.1"/>
    </source>
</evidence>
<dbReference type="Proteomes" id="UP000189660">
    <property type="component" value="Chromosome"/>
</dbReference>